<dbReference type="EMBL" id="GU568009">
    <property type="protein sequence ID" value="ADI23229.1"/>
    <property type="molecule type" value="Genomic_DNA"/>
</dbReference>
<accession>E7C705</accession>
<proteinExistence type="predicted"/>
<reference evidence="1" key="1">
    <citation type="submission" date="2010-01" db="EMBL/GenBank/DDBJ databases">
        <title>Genome fragments of uncultured bacteria from the North Pacific subtropical Gyre.</title>
        <authorList>
            <person name="Pham V.D."/>
            <person name="Delong E.F."/>
        </authorList>
    </citation>
    <scope>NUCLEOTIDE SEQUENCE</scope>
</reference>
<organism evidence="1">
    <name type="scientific">uncultured nuHF2 cluster bacterium HF0770_13K08</name>
    <dbReference type="NCBI Taxonomy" id="723591"/>
    <lineage>
        <taxon>Bacteria</taxon>
        <taxon>environmental samples</taxon>
    </lineage>
</organism>
<sequence length="54" mass="6061">MDCLKRIQDKIIMMVTDNYLSENEKGGFSFINLIATIVNSASLFRPFLFSGGTI</sequence>
<protein>
    <submittedName>
        <fullName evidence="1">Uncharacterized protein</fullName>
    </submittedName>
</protein>
<name>E7C705_9BACT</name>
<evidence type="ECO:0000313" key="1">
    <source>
        <dbReference type="EMBL" id="ADI23229.1"/>
    </source>
</evidence>
<dbReference type="AlphaFoldDB" id="E7C705"/>